<gene>
    <name evidence="6" type="ORF">BN948_03399</name>
</gene>
<evidence type="ECO:0000256" key="3">
    <source>
        <dbReference type="ARBA" id="ARBA00023125"/>
    </source>
</evidence>
<protein>
    <submittedName>
        <fullName evidence="6">Putative transcriptional regulator</fullName>
    </submittedName>
</protein>
<reference evidence="7" key="1">
    <citation type="submission" date="2014-02" db="EMBL/GenBank/DDBJ databases">
        <authorList>
            <person name="Gan H."/>
        </authorList>
    </citation>
    <scope>NUCLEOTIDE SEQUENCE [LARGE SCALE GENOMIC DNA]</scope>
    <source>
        <strain evidence="7">S1</strain>
    </source>
</reference>
<name>A0A1L1PFV7_HYDIT</name>
<evidence type="ECO:0000256" key="4">
    <source>
        <dbReference type="ARBA" id="ARBA00023163"/>
    </source>
</evidence>
<dbReference type="InterPro" id="IPR036390">
    <property type="entry name" value="WH_DNA-bd_sf"/>
</dbReference>
<dbReference type="RefSeq" id="WP_009515688.1">
    <property type="nucleotide sequence ID" value="NZ_CCAE010000032.1"/>
</dbReference>
<dbReference type="SUPFAM" id="SSF46785">
    <property type="entry name" value="Winged helix' DNA-binding domain"/>
    <property type="match status" value="1"/>
</dbReference>
<keyword evidence="4" id="KW-0804">Transcription</keyword>
<dbReference type="InterPro" id="IPR050950">
    <property type="entry name" value="HTH-type_LysR_regulators"/>
</dbReference>
<dbReference type="EMBL" id="CCAE010000032">
    <property type="protein sequence ID" value="CDN88962.1"/>
    <property type="molecule type" value="Genomic_DNA"/>
</dbReference>
<accession>A0A1L1PFV7</accession>
<keyword evidence="2" id="KW-0805">Transcription regulation</keyword>
<proteinExistence type="inferred from homology"/>
<dbReference type="PANTHER" id="PTHR30419">
    <property type="entry name" value="HTH-TYPE TRANSCRIPTIONAL REGULATOR YBHD"/>
    <property type="match status" value="1"/>
</dbReference>
<dbReference type="GO" id="GO:0003677">
    <property type="term" value="F:DNA binding"/>
    <property type="evidence" value="ECO:0007669"/>
    <property type="project" value="UniProtKB-KW"/>
</dbReference>
<evidence type="ECO:0000256" key="1">
    <source>
        <dbReference type="ARBA" id="ARBA00009437"/>
    </source>
</evidence>
<organism evidence="6 7">
    <name type="scientific">Hydrogenophaga intermedia</name>
    <dbReference type="NCBI Taxonomy" id="65786"/>
    <lineage>
        <taxon>Bacteria</taxon>
        <taxon>Pseudomonadati</taxon>
        <taxon>Pseudomonadota</taxon>
        <taxon>Betaproteobacteria</taxon>
        <taxon>Burkholderiales</taxon>
        <taxon>Comamonadaceae</taxon>
        <taxon>Hydrogenophaga</taxon>
    </lineage>
</organism>
<dbReference type="PROSITE" id="PS50931">
    <property type="entry name" value="HTH_LYSR"/>
    <property type="match status" value="1"/>
</dbReference>
<reference evidence="7" key="2">
    <citation type="submission" date="2014-11" db="EMBL/GenBank/DDBJ databases">
        <title>Draft genome sequence of Hydrogenophaga intermedia S1.</title>
        <authorList>
            <person name="Gan H.M."/>
            <person name="Chew T.H."/>
            <person name="Stolz A."/>
        </authorList>
    </citation>
    <scope>NUCLEOTIDE SEQUENCE [LARGE SCALE GENOMIC DNA]</scope>
    <source>
        <strain evidence="7">S1</strain>
    </source>
</reference>
<dbReference type="InterPro" id="IPR000847">
    <property type="entry name" value="LysR_HTH_N"/>
</dbReference>
<dbReference type="Pfam" id="PF00126">
    <property type="entry name" value="HTH_1"/>
    <property type="match status" value="1"/>
</dbReference>
<dbReference type="Gene3D" id="3.40.190.290">
    <property type="match status" value="1"/>
</dbReference>
<keyword evidence="7" id="KW-1185">Reference proteome</keyword>
<dbReference type="PANTHER" id="PTHR30419:SF8">
    <property type="entry name" value="NITROGEN ASSIMILATION TRANSCRIPTIONAL ACTIVATOR-RELATED"/>
    <property type="match status" value="1"/>
</dbReference>
<dbReference type="InterPro" id="IPR005119">
    <property type="entry name" value="LysR_subst-bd"/>
</dbReference>
<evidence type="ECO:0000259" key="5">
    <source>
        <dbReference type="PROSITE" id="PS50931"/>
    </source>
</evidence>
<sequence length="301" mass="32888">MLHPPRAYLYLDAVARAGSIRKAAEQLHVASTALNRMILELEEQAGTPLFERLPRGVRLTAAGEVLVHTVRRSLADLRSAQSQIGQLQGLVRGTVRLGCAESVATDLVPSAVAQYQGQHPGVQFQVISGVTNELVNRLLQDEVELVLVHDPAPSDELRVISRLHQPLCAMLRPDHPLAGRASLRLADCQPYPVALGDRSFGSRRLLDAVLARARLPMRPLIEASTVQLLKEFTRQTGAISFQFQIGTLQDARRGELVSIPLVDPALSGSELVLAVRDSRRLPIATLSFLELLVSRLAEITP</sequence>
<dbReference type="AlphaFoldDB" id="A0A1L1PFV7"/>
<dbReference type="GO" id="GO:0005829">
    <property type="term" value="C:cytosol"/>
    <property type="evidence" value="ECO:0007669"/>
    <property type="project" value="TreeGrafter"/>
</dbReference>
<dbReference type="Proteomes" id="UP000028878">
    <property type="component" value="Unassembled WGS sequence"/>
</dbReference>
<keyword evidence="3" id="KW-0238">DNA-binding</keyword>
<feature type="domain" description="HTH lysR-type" evidence="5">
    <location>
        <begin position="10"/>
        <end position="60"/>
    </location>
</feature>
<dbReference type="InterPro" id="IPR036388">
    <property type="entry name" value="WH-like_DNA-bd_sf"/>
</dbReference>
<comment type="similarity">
    <text evidence="1">Belongs to the LysR transcriptional regulatory family.</text>
</comment>
<evidence type="ECO:0000313" key="6">
    <source>
        <dbReference type="EMBL" id="CDN88962.1"/>
    </source>
</evidence>
<dbReference type="GO" id="GO:0003700">
    <property type="term" value="F:DNA-binding transcription factor activity"/>
    <property type="evidence" value="ECO:0007669"/>
    <property type="project" value="InterPro"/>
</dbReference>
<dbReference type="SUPFAM" id="SSF53850">
    <property type="entry name" value="Periplasmic binding protein-like II"/>
    <property type="match status" value="1"/>
</dbReference>
<dbReference type="Pfam" id="PF03466">
    <property type="entry name" value="LysR_substrate"/>
    <property type="match status" value="1"/>
</dbReference>
<evidence type="ECO:0000256" key="2">
    <source>
        <dbReference type="ARBA" id="ARBA00023015"/>
    </source>
</evidence>
<evidence type="ECO:0000313" key="7">
    <source>
        <dbReference type="Proteomes" id="UP000028878"/>
    </source>
</evidence>
<dbReference type="Gene3D" id="1.10.10.10">
    <property type="entry name" value="Winged helix-like DNA-binding domain superfamily/Winged helix DNA-binding domain"/>
    <property type="match status" value="1"/>
</dbReference>